<protein>
    <submittedName>
        <fullName evidence="2">Uncharacterized protein</fullName>
    </submittedName>
</protein>
<accession>A0A2C6BR79</accession>
<name>A0A2C6BR79_FUSNP</name>
<reference evidence="2 3" key="1">
    <citation type="submission" date="2017-06" db="EMBL/GenBank/DDBJ databases">
        <title>Draft genome sequence of Fusobacterium nucleatum subsp. polymorphum KCOM 1271 (=ChDC F305).</title>
        <authorList>
            <person name="Kook J.-K."/>
            <person name="Park S.-N."/>
            <person name="Lim Y.K."/>
            <person name="Roh H."/>
        </authorList>
    </citation>
    <scope>NUCLEOTIDE SEQUENCE [LARGE SCALE GENOMIC DNA]</scope>
    <source>
        <strain evidence="3">KCOM 1271 (ChDC F305)</strain>
    </source>
</reference>
<dbReference type="EMBL" id="NIRN01000001">
    <property type="protein sequence ID" value="PHI06624.1"/>
    <property type="molecule type" value="Genomic_DNA"/>
</dbReference>
<keyword evidence="1" id="KW-1133">Transmembrane helix</keyword>
<dbReference type="Proteomes" id="UP000224182">
    <property type="component" value="Unassembled WGS sequence"/>
</dbReference>
<dbReference type="RefSeq" id="WP_098974374.1">
    <property type="nucleotide sequence ID" value="NZ_CP077115.1"/>
</dbReference>
<feature type="transmembrane region" description="Helical" evidence="1">
    <location>
        <begin position="12"/>
        <end position="31"/>
    </location>
</feature>
<keyword evidence="1" id="KW-0472">Membrane</keyword>
<gene>
    <name evidence="2" type="ORF">CBG54_06035</name>
</gene>
<sequence length="65" mass="7683">MFILNLAIRIIRYLAVYVFFISILYFLISFIEYYVFSMNLGNIILQGINLIISLIIVCHFITVIF</sequence>
<comment type="caution">
    <text evidence="2">The sequence shown here is derived from an EMBL/GenBank/DDBJ whole genome shotgun (WGS) entry which is preliminary data.</text>
</comment>
<evidence type="ECO:0000313" key="2">
    <source>
        <dbReference type="EMBL" id="PHI06624.1"/>
    </source>
</evidence>
<dbReference type="AlphaFoldDB" id="A0A2C6BR79"/>
<evidence type="ECO:0000256" key="1">
    <source>
        <dbReference type="SAM" id="Phobius"/>
    </source>
</evidence>
<organism evidence="2 3">
    <name type="scientific">Fusobacterium nucleatum subsp. polymorphum</name>
    <name type="common">Fusobacterium polymorphum</name>
    <dbReference type="NCBI Taxonomy" id="76857"/>
    <lineage>
        <taxon>Bacteria</taxon>
        <taxon>Fusobacteriati</taxon>
        <taxon>Fusobacteriota</taxon>
        <taxon>Fusobacteriia</taxon>
        <taxon>Fusobacteriales</taxon>
        <taxon>Fusobacteriaceae</taxon>
        <taxon>Fusobacterium</taxon>
    </lineage>
</organism>
<keyword evidence="1" id="KW-0812">Transmembrane</keyword>
<proteinExistence type="predicted"/>
<evidence type="ECO:0000313" key="3">
    <source>
        <dbReference type="Proteomes" id="UP000224182"/>
    </source>
</evidence>
<feature type="transmembrane region" description="Helical" evidence="1">
    <location>
        <begin position="43"/>
        <end position="64"/>
    </location>
</feature>